<dbReference type="InterPro" id="IPR020843">
    <property type="entry name" value="ER"/>
</dbReference>
<organism evidence="3 4">
    <name type="scientific">Archangium violaceum Cb vi76</name>
    <dbReference type="NCBI Taxonomy" id="1406225"/>
    <lineage>
        <taxon>Bacteria</taxon>
        <taxon>Pseudomonadati</taxon>
        <taxon>Myxococcota</taxon>
        <taxon>Myxococcia</taxon>
        <taxon>Myxococcales</taxon>
        <taxon>Cystobacterineae</taxon>
        <taxon>Archangiaceae</taxon>
        <taxon>Archangium</taxon>
    </lineage>
</organism>
<evidence type="ECO:0000313" key="4">
    <source>
        <dbReference type="Proteomes" id="UP000028547"/>
    </source>
</evidence>
<reference evidence="3 4" key="1">
    <citation type="submission" date="2014-07" db="EMBL/GenBank/DDBJ databases">
        <title>Draft Genome Sequence of Gephyronic Acid Producer, Cystobacter violaceus Strain Cb vi76.</title>
        <authorList>
            <person name="Stevens D.C."/>
            <person name="Young J."/>
            <person name="Carmichael R."/>
            <person name="Tan J."/>
            <person name="Taylor R.E."/>
        </authorList>
    </citation>
    <scope>NUCLEOTIDE SEQUENCE [LARGE SCALE GENOMIC DNA]</scope>
    <source>
        <strain evidence="3 4">Cb vi76</strain>
    </source>
</reference>
<keyword evidence="1" id="KW-0560">Oxidoreductase</keyword>
<dbReference type="PANTHER" id="PTHR11695">
    <property type="entry name" value="ALCOHOL DEHYDROGENASE RELATED"/>
    <property type="match status" value="1"/>
</dbReference>
<dbReference type="SUPFAM" id="SSF51735">
    <property type="entry name" value="NAD(P)-binding Rossmann-fold domains"/>
    <property type="match status" value="1"/>
</dbReference>
<dbReference type="Proteomes" id="UP000028547">
    <property type="component" value="Unassembled WGS sequence"/>
</dbReference>
<dbReference type="SUPFAM" id="SSF50129">
    <property type="entry name" value="GroES-like"/>
    <property type="match status" value="1"/>
</dbReference>
<dbReference type="Pfam" id="PF08240">
    <property type="entry name" value="ADH_N"/>
    <property type="match status" value="1"/>
</dbReference>
<dbReference type="AlphaFoldDB" id="A0A084SJ16"/>
<evidence type="ECO:0000259" key="2">
    <source>
        <dbReference type="SMART" id="SM00829"/>
    </source>
</evidence>
<gene>
    <name evidence="3" type="ORF">Q664_41250</name>
</gene>
<dbReference type="SMART" id="SM00829">
    <property type="entry name" value="PKS_ER"/>
    <property type="match status" value="1"/>
</dbReference>
<dbReference type="GO" id="GO:0016491">
    <property type="term" value="F:oxidoreductase activity"/>
    <property type="evidence" value="ECO:0007669"/>
    <property type="project" value="UniProtKB-KW"/>
</dbReference>
<dbReference type="InterPro" id="IPR013154">
    <property type="entry name" value="ADH-like_N"/>
</dbReference>
<protein>
    <recommendedName>
        <fullName evidence="2">Enoyl reductase (ER) domain-containing protein</fullName>
    </recommendedName>
</protein>
<proteinExistence type="predicted"/>
<dbReference type="InterPro" id="IPR002364">
    <property type="entry name" value="Quin_OxRdtase/zeta-crystal_CS"/>
</dbReference>
<dbReference type="EMBL" id="JPMI01000291">
    <property type="protein sequence ID" value="KFA88451.1"/>
    <property type="molecule type" value="Genomic_DNA"/>
</dbReference>
<dbReference type="Gene3D" id="3.40.50.720">
    <property type="entry name" value="NAD(P)-binding Rossmann-like Domain"/>
    <property type="match status" value="1"/>
</dbReference>
<dbReference type="CDD" id="cd05289">
    <property type="entry name" value="MDR_like_2"/>
    <property type="match status" value="1"/>
</dbReference>
<dbReference type="Gene3D" id="3.90.180.10">
    <property type="entry name" value="Medium-chain alcohol dehydrogenases, catalytic domain"/>
    <property type="match status" value="1"/>
</dbReference>
<comment type="caution">
    <text evidence="3">The sequence shown here is derived from an EMBL/GenBank/DDBJ whole genome shotgun (WGS) entry which is preliminary data.</text>
</comment>
<dbReference type="InterPro" id="IPR036291">
    <property type="entry name" value="NAD(P)-bd_dom_sf"/>
</dbReference>
<sequence>MRAFFIRRYGGPEVLEQGELPSPPLGPRDVRIAVHAASINPVDWKVRQGTARILLPYRFPLVLGNDCAGEVLEVGPEVKAFKPGDAVWTRLDKDRPGAFAEEVVAPENVVAHKPSRLSYEEAASLPLVGLTAWQALVDVAKLSPGQKVLVHAGAGGVGSVAVQLARHLGARVVATASAKNTELVKGFGADEVVDYRTQRFEDVVRDADVVFDTVGADTQLRSFKSARKGGIVVSITDRPDMALARSWGLSPVLWPVFALVGARATFAAWRHGVRYTYLFMNPNGEQLRQLGELVEAGKLRPHVDRVFPFEQTREAIAHAESGQARGKVVIRVRG</sequence>
<dbReference type="GO" id="GO:0008270">
    <property type="term" value="F:zinc ion binding"/>
    <property type="evidence" value="ECO:0007669"/>
    <property type="project" value="InterPro"/>
</dbReference>
<dbReference type="PANTHER" id="PTHR11695:SF294">
    <property type="entry name" value="RETICULON-4-INTERACTING PROTEIN 1, MITOCHONDRIAL"/>
    <property type="match status" value="1"/>
</dbReference>
<dbReference type="Pfam" id="PF13602">
    <property type="entry name" value="ADH_zinc_N_2"/>
    <property type="match status" value="1"/>
</dbReference>
<feature type="domain" description="Enoyl reductase (ER)" evidence="2">
    <location>
        <begin position="10"/>
        <end position="330"/>
    </location>
</feature>
<name>A0A084SJ16_9BACT</name>
<dbReference type="PROSITE" id="PS01162">
    <property type="entry name" value="QOR_ZETA_CRYSTAL"/>
    <property type="match status" value="1"/>
</dbReference>
<dbReference type="InterPro" id="IPR011032">
    <property type="entry name" value="GroES-like_sf"/>
</dbReference>
<evidence type="ECO:0000256" key="1">
    <source>
        <dbReference type="ARBA" id="ARBA00023002"/>
    </source>
</evidence>
<accession>A0A084SJ16</accession>
<evidence type="ECO:0000313" key="3">
    <source>
        <dbReference type="EMBL" id="KFA88451.1"/>
    </source>
</evidence>
<dbReference type="InterPro" id="IPR050700">
    <property type="entry name" value="YIM1/Zinc_Alcohol_DH_Fams"/>
</dbReference>